<evidence type="ECO:0000259" key="1">
    <source>
        <dbReference type="PROSITE" id="PS50943"/>
    </source>
</evidence>
<dbReference type="Gene3D" id="3.30.450.180">
    <property type="match status" value="1"/>
</dbReference>
<proteinExistence type="predicted"/>
<sequence length="310" mass="34178">MDLKAETSEFLASRRARITPDKAGLPAYGGNRRVPGLRREEVAMLAGVSVDYYTRLERGNLRGVSESVLEALADALQLDEAERAHLFDLARSVNASGAARSRARRATRATVRPVVQRILDSMTSAPAVVRNGRLDVLGTNLLGRALYSPMYDSPEYIGKRPLNTARFHFLDPTASQSFWGDRAAKIAHDAVAILRSEAGRNPHDRDLIELVGELSTRSEEFRRMWASHDVHLHRTGTKVFHHPVVGRLELDFEALELPSDPGLQLNVYTAVPGSPSEEGLTLLATWAATTLVPRESERDSAQAAEPRKAN</sequence>
<name>A0ABW4PC56_9NOCA</name>
<reference evidence="3" key="1">
    <citation type="journal article" date="2019" name="Int. J. Syst. Evol. Microbiol.">
        <title>The Global Catalogue of Microorganisms (GCM) 10K type strain sequencing project: providing services to taxonomists for standard genome sequencing and annotation.</title>
        <authorList>
            <consortium name="The Broad Institute Genomics Platform"/>
            <consortium name="The Broad Institute Genome Sequencing Center for Infectious Disease"/>
            <person name="Wu L."/>
            <person name="Ma J."/>
        </authorList>
    </citation>
    <scope>NUCLEOTIDE SEQUENCE [LARGE SCALE GENOMIC DNA]</scope>
    <source>
        <strain evidence="3">DT72</strain>
    </source>
</reference>
<keyword evidence="3" id="KW-1185">Reference proteome</keyword>
<dbReference type="SUPFAM" id="SSF47413">
    <property type="entry name" value="lambda repressor-like DNA-binding domains"/>
    <property type="match status" value="1"/>
</dbReference>
<dbReference type="CDD" id="cd00093">
    <property type="entry name" value="HTH_XRE"/>
    <property type="match status" value="1"/>
</dbReference>
<dbReference type="EMBL" id="JBHUFB010000020">
    <property type="protein sequence ID" value="MFD1815202.1"/>
    <property type="molecule type" value="Genomic_DNA"/>
</dbReference>
<dbReference type="PANTHER" id="PTHR35010">
    <property type="entry name" value="BLL4672 PROTEIN-RELATED"/>
    <property type="match status" value="1"/>
</dbReference>
<dbReference type="Proteomes" id="UP001597286">
    <property type="component" value="Unassembled WGS sequence"/>
</dbReference>
<dbReference type="Pfam" id="PF13560">
    <property type="entry name" value="HTH_31"/>
    <property type="match status" value="1"/>
</dbReference>
<dbReference type="InterPro" id="IPR001387">
    <property type="entry name" value="Cro/C1-type_HTH"/>
</dbReference>
<dbReference type="PROSITE" id="PS50943">
    <property type="entry name" value="HTH_CROC1"/>
    <property type="match status" value="1"/>
</dbReference>
<protein>
    <submittedName>
        <fullName evidence="2">Helix-turn-helix transcriptional regulator</fullName>
    </submittedName>
</protein>
<dbReference type="Gene3D" id="1.10.260.40">
    <property type="entry name" value="lambda repressor-like DNA-binding domains"/>
    <property type="match status" value="1"/>
</dbReference>
<accession>A0ABW4PC56</accession>
<evidence type="ECO:0000313" key="2">
    <source>
        <dbReference type="EMBL" id="MFD1815202.1"/>
    </source>
</evidence>
<gene>
    <name evidence="2" type="ORF">ACFSJG_23535</name>
</gene>
<evidence type="ECO:0000313" key="3">
    <source>
        <dbReference type="Proteomes" id="UP001597286"/>
    </source>
</evidence>
<dbReference type="RefSeq" id="WP_378487642.1">
    <property type="nucleotide sequence ID" value="NZ_JBHUFB010000020.1"/>
</dbReference>
<organism evidence="2 3">
    <name type="scientific">Rhodococcus gannanensis</name>
    <dbReference type="NCBI Taxonomy" id="1960308"/>
    <lineage>
        <taxon>Bacteria</taxon>
        <taxon>Bacillati</taxon>
        <taxon>Actinomycetota</taxon>
        <taxon>Actinomycetes</taxon>
        <taxon>Mycobacteriales</taxon>
        <taxon>Nocardiaceae</taxon>
        <taxon>Rhodococcus</taxon>
    </lineage>
</organism>
<dbReference type="InterPro" id="IPR041413">
    <property type="entry name" value="MLTR_LBD"/>
</dbReference>
<dbReference type="PANTHER" id="PTHR35010:SF2">
    <property type="entry name" value="BLL4672 PROTEIN"/>
    <property type="match status" value="1"/>
</dbReference>
<dbReference type="Pfam" id="PF17765">
    <property type="entry name" value="MLTR_LBD"/>
    <property type="match status" value="1"/>
</dbReference>
<dbReference type="SMART" id="SM00530">
    <property type="entry name" value="HTH_XRE"/>
    <property type="match status" value="1"/>
</dbReference>
<feature type="domain" description="HTH cro/C1-type" evidence="1">
    <location>
        <begin position="36"/>
        <end position="83"/>
    </location>
</feature>
<dbReference type="InterPro" id="IPR010982">
    <property type="entry name" value="Lambda_DNA-bd_dom_sf"/>
</dbReference>
<comment type="caution">
    <text evidence="2">The sequence shown here is derived from an EMBL/GenBank/DDBJ whole genome shotgun (WGS) entry which is preliminary data.</text>
</comment>